<keyword evidence="2" id="KW-1185">Reference proteome</keyword>
<reference evidence="2" key="1">
    <citation type="journal article" date="2019" name="Int. J. Syst. Evol. Microbiol.">
        <title>The Global Catalogue of Microorganisms (GCM) 10K type strain sequencing project: providing services to taxonomists for standard genome sequencing and annotation.</title>
        <authorList>
            <consortium name="The Broad Institute Genomics Platform"/>
            <consortium name="The Broad Institute Genome Sequencing Center for Infectious Disease"/>
            <person name="Wu L."/>
            <person name="Ma J."/>
        </authorList>
    </citation>
    <scope>NUCLEOTIDE SEQUENCE [LARGE SCALE GENOMIC DNA]</scope>
    <source>
        <strain evidence="2">JCM 9373</strain>
    </source>
</reference>
<gene>
    <name evidence="1" type="ORF">GCM10010466_18680</name>
</gene>
<sequence length="133" mass="14878">MLPVGEPIVPPYQITHQWTRELRRFGRRTVVAVDFRIPDDEPVHAGHYGRGHVRVSSAEAAALILEHDDPRGYEVFVPRAIAAGEIRRIRPVNQVTGWRYRPDAHGTPPCPLCVDRGEYGGAKIRRAAGVLGR</sequence>
<evidence type="ECO:0000313" key="1">
    <source>
        <dbReference type="EMBL" id="GAA3128221.1"/>
    </source>
</evidence>
<accession>A0ABP6MYH4</accession>
<dbReference type="RefSeq" id="WP_344857861.1">
    <property type="nucleotide sequence ID" value="NZ_BAAAUT010000012.1"/>
</dbReference>
<name>A0ABP6MYH4_9ACTN</name>
<comment type="caution">
    <text evidence="1">The sequence shown here is derived from an EMBL/GenBank/DDBJ whole genome shotgun (WGS) entry which is preliminary data.</text>
</comment>
<evidence type="ECO:0000313" key="2">
    <source>
        <dbReference type="Proteomes" id="UP001500320"/>
    </source>
</evidence>
<organism evidence="1 2">
    <name type="scientific">Planomonospora alba</name>
    <dbReference type="NCBI Taxonomy" id="161354"/>
    <lineage>
        <taxon>Bacteria</taxon>
        <taxon>Bacillati</taxon>
        <taxon>Actinomycetota</taxon>
        <taxon>Actinomycetes</taxon>
        <taxon>Streptosporangiales</taxon>
        <taxon>Streptosporangiaceae</taxon>
        <taxon>Planomonospora</taxon>
    </lineage>
</organism>
<protein>
    <submittedName>
        <fullName evidence="1">Uncharacterized protein</fullName>
    </submittedName>
</protein>
<dbReference type="Proteomes" id="UP001500320">
    <property type="component" value="Unassembled WGS sequence"/>
</dbReference>
<proteinExistence type="predicted"/>
<dbReference type="EMBL" id="BAAAUT010000012">
    <property type="protein sequence ID" value="GAA3128221.1"/>
    <property type="molecule type" value="Genomic_DNA"/>
</dbReference>